<evidence type="ECO:0000313" key="1">
    <source>
        <dbReference type="EMBL" id="MRU22964.1"/>
    </source>
</evidence>
<comment type="caution">
    <text evidence="1">The sequence shown here is derived from an EMBL/GenBank/DDBJ whole genome shotgun (WGS) entry which is preliminary data.</text>
</comment>
<protein>
    <submittedName>
        <fullName evidence="1">Uncharacterized protein</fullName>
    </submittedName>
</protein>
<reference evidence="1" key="2">
    <citation type="journal article" date="2020" name="Appl. Environ. Microbiol.">
        <title>Multiple intercontinental introductions associated with the emergence of a plant pathogen in Europe.</title>
        <authorList>
            <person name="Landa B.B."/>
            <person name="Castillo A.I."/>
            <person name="Giampetruzzi A."/>
            <person name="Kahn A."/>
            <person name="Roman-Ecija M."/>
            <person name="Velasco-Amo M.P."/>
            <person name="Navas-Cortes J.A."/>
            <person name="Marco-Noales E."/>
            <person name="Barbe S."/>
            <person name="Moralejo E."/>
            <person name="Coletta-Filho H.D."/>
            <person name="Saldarelli P."/>
            <person name="Saponari M."/>
            <person name="Almeida R.P.P."/>
        </authorList>
    </citation>
    <scope>NUCLEOTIDE SEQUENCE</scope>
    <source>
        <strain evidence="1">XYL1981</strain>
    </source>
</reference>
<proteinExistence type="predicted"/>
<dbReference type="AlphaFoldDB" id="A0A9Q4MHD1"/>
<dbReference type="EMBL" id="VDCJ01000324">
    <property type="protein sequence ID" value="MRU22964.1"/>
    <property type="molecule type" value="Genomic_DNA"/>
</dbReference>
<name>A0A9Q4MHD1_XYLFS</name>
<evidence type="ECO:0000313" key="2">
    <source>
        <dbReference type="Proteomes" id="UP000474061"/>
    </source>
</evidence>
<dbReference type="RefSeq" id="WP_004083649.1">
    <property type="nucleotide sequence ID" value="NZ_CP047134.1"/>
</dbReference>
<sequence>MITQWRDAPIIGGAYSDETLPWSVQDTVNWIPVKAERSGGRSSAMLRCAPGARIFCVPDPAHPAPVRGLHDVEGTLFAVVGNTLWQITAAGTAIHRGNIPGSGRVVMAHHQITGGNKLAIANGVSGYVYNTATETAATQISDAAFPGFKACDYVDNYIVGVEPAGRFWFHSDLADATRYNTLDRYEAESAPDAIIGLMVIHREVLILGARTGEFFINTGAVTGTFQRHSGTEMQIGCASHSTVQRLANTAVWLGHDGSVYRLDGYQPVRVSTQPLEQAIARCNHAEAFAFTFEDRGHQIYYLSFPDGMTWGYDAATAEWHRRESFGMRRWRMSCCIRHNTQWIAGDFTNGTLYILDWLMPWEGDHIIERRRVSGVFHGNQNRLNVNALELVFGTDAHGGATPAPTIEKPPPASEPPAKFIPCGVMEMYSGGEAFPNVVHVRLGSATGLVTLAFATSDNPDKFEVWIGGVKVLDTGYYGNVIYQTQLDAVLKNKGLPPEKITQIRAGGSDVPETVFAHKNYETAIFRKTTADAFAEVRVYSPITGTKWCFSMDCPT</sequence>
<gene>
    <name evidence="1" type="ORF">FG476_02330</name>
</gene>
<dbReference type="Pfam" id="PF11134">
    <property type="entry name" value="Phage_stabilise"/>
    <property type="match status" value="1"/>
</dbReference>
<organism evidence="1 2">
    <name type="scientific">Xylella fastidiosa subsp. multiplex</name>
    <dbReference type="NCBI Taxonomy" id="644357"/>
    <lineage>
        <taxon>Bacteria</taxon>
        <taxon>Pseudomonadati</taxon>
        <taxon>Pseudomonadota</taxon>
        <taxon>Gammaproteobacteria</taxon>
        <taxon>Lysobacterales</taxon>
        <taxon>Lysobacteraceae</taxon>
        <taxon>Xylella</taxon>
    </lineage>
</organism>
<accession>A0A9Q4MHD1</accession>
<reference evidence="1" key="1">
    <citation type="submission" date="2019-05" db="EMBL/GenBank/DDBJ databases">
        <authorList>
            <person name="Castillo A."/>
            <person name="Giampetruzzi A."/>
            <person name="Landa B."/>
            <person name="Saponari M."/>
            <person name="Almeida R.P.P."/>
            <person name="Moralejo E."/>
            <person name="Marco-Noales E."/>
            <person name="Velasco-Amo M.P."/>
            <person name="Roman-Ecija M."/>
            <person name="Navarro I."/>
            <person name="Monterde A."/>
            <person name="Barbe S."/>
        </authorList>
    </citation>
    <scope>NUCLEOTIDE SEQUENCE</scope>
    <source>
        <strain evidence="1">XYL1981</strain>
    </source>
</reference>
<dbReference type="Proteomes" id="UP000474061">
    <property type="component" value="Unassembled WGS sequence"/>
</dbReference>
<dbReference type="InterPro" id="IPR021098">
    <property type="entry name" value="Phage_P22_Gp10"/>
</dbReference>